<evidence type="ECO:0000256" key="1">
    <source>
        <dbReference type="PIRSR" id="PIRSR000103-1"/>
    </source>
</evidence>
<feature type="domain" description="6-phosphogluconate dehydrogenase NADP-binding" evidence="2">
    <location>
        <begin position="4"/>
        <end position="144"/>
    </location>
</feature>
<name>A0A839EHH1_9HYPH</name>
<gene>
    <name evidence="4" type="ORF">FHW16_003442</name>
</gene>
<evidence type="ECO:0000313" key="4">
    <source>
        <dbReference type="EMBL" id="MBA8879723.1"/>
    </source>
</evidence>
<organism evidence="4 5">
    <name type="scientific">Phyllobacterium myrsinacearum</name>
    <dbReference type="NCBI Taxonomy" id="28101"/>
    <lineage>
        <taxon>Bacteria</taxon>
        <taxon>Pseudomonadati</taxon>
        <taxon>Pseudomonadota</taxon>
        <taxon>Alphaproteobacteria</taxon>
        <taxon>Hyphomicrobiales</taxon>
        <taxon>Phyllobacteriaceae</taxon>
        <taxon>Phyllobacterium</taxon>
    </lineage>
</organism>
<dbReference type="Proteomes" id="UP000549052">
    <property type="component" value="Unassembled WGS sequence"/>
</dbReference>
<dbReference type="InterPro" id="IPR036291">
    <property type="entry name" value="NAD(P)-bd_dom_sf"/>
</dbReference>
<feature type="domain" description="Phosphogluconate dehydrogenase NAD-binding putative C-terminal" evidence="3">
    <location>
        <begin position="193"/>
        <end position="259"/>
    </location>
</feature>
<evidence type="ECO:0000259" key="3">
    <source>
        <dbReference type="Pfam" id="PF09130"/>
    </source>
</evidence>
<dbReference type="SUPFAM" id="SSF51735">
    <property type="entry name" value="NAD(P)-binding Rossmann-fold domains"/>
    <property type="match status" value="1"/>
</dbReference>
<comment type="caution">
    <text evidence="4">The sequence shown here is derived from an EMBL/GenBank/DDBJ whole genome shotgun (WGS) entry which is preliminary data.</text>
</comment>
<dbReference type="GO" id="GO:0016491">
    <property type="term" value="F:oxidoreductase activity"/>
    <property type="evidence" value="ECO:0007669"/>
    <property type="project" value="UniProtKB-KW"/>
</dbReference>
<protein>
    <submittedName>
        <fullName evidence="4">3-hydroxyisobutyrate dehydrogenase-like beta-hydroxyacid dehydrogenase</fullName>
    </submittedName>
</protein>
<dbReference type="PANTHER" id="PTHR43580">
    <property type="entry name" value="OXIDOREDUCTASE GLYR1-RELATED"/>
    <property type="match status" value="1"/>
</dbReference>
<dbReference type="InterPro" id="IPR013328">
    <property type="entry name" value="6PGD_dom2"/>
</dbReference>
<dbReference type="Pfam" id="PF09130">
    <property type="entry name" value="DUF1932"/>
    <property type="match status" value="1"/>
</dbReference>
<proteinExistence type="predicted"/>
<dbReference type="GO" id="GO:0050661">
    <property type="term" value="F:NADP binding"/>
    <property type="evidence" value="ECO:0007669"/>
    <property type="project" value="InterPro"/>
</dbReference>
<sequence>MPTTIAIIGAGAMGSAVGHRLTQHGARVLTLADGRSAKTVARIRDAGMEPVVIDEIAAADLILSIVPPAEAIGVAELLSPKLRDAKTKSAFIDFNAINPATMQQITSTLAGTGWDVLDGAIIGSPPTAESTGPKFYVSGDQARHSSLLEKHGLNLRLMEAPVGAASALKMVYAGLNKGLVGLGATMLLAAAGSGSAESLRGEMNDSLPELLLRFQKSIPDMYPKAYRWVAEMHEIAEFLGPDDPGSALFKAMADVFARIAADQNADGQLAAILNGVLENPA</sequence>
<reference evidence="4 5" key="1">
    <citation type="submission" date="2020-07" db="EMBL/GenBank/DDBJ databases">
        <title>Genomic Encyclopedia of Type Strains, Phase IV (KMG-V): Genome sequencing to study the core and pangenomes of soil and plant-associated prokaryotes.</title>
        <authorList>
            <person name="Whitman W."/>
        </authorList>
    </citation>
    <scope>NUCLEOTIDE SEQUENCE [LARGE SCALE GENOMIC DNA]</scope>
    <source>
        <strain evidence="4 5">AN3</strain>
    </source>
</reference>
<dbReference type="Gene3D" id="1.10.1040.10">
    <property type="entry name" value="N-(1-d-carboxylethyl)-l-norvaline Dehydrogenase, domain 2"/>
    <property type="match status" value="1"/>
</dbReference>
<dbReference type="Pfam" id="PF03446">
    <property type="entry name" value="NAD_binding_2"/>
    <property type="match status" value="1"/>
</dbReference>
<keyword evidence="5" id="KW-1185">Reference proteome</keyword>
<dbReference type="InterPro" id="IPR006115">
    <property type="entry name" value="6PGDH_NADP-bd"/>
</dbReference>
<dbReference type="InterPro" id="IPR008927">
    <property type="entry name" value="6-PGluconate_DH-like_C_sf"/>
</dbReference>
<dbReference type="AlphaFoldDB" id="A0A839EHH1"/>
<dbReference type="InterPro" id="IPR051265">
    <property type="entry name" value="HIBADH-related_NP60_sf"/>
</dbReference>
<accession>A0A839EHH1</accession>
<feature type="active site" evidence="1">
    <location>
        <position position="169"/>
    </location>
</feature>
<evidence type="ECO:0000313" key="5">
    <source>
        <dbReference type="Proteomes" id="UP000549052"/>
    </source>
</evidence>
<dbReference type="RefSeq" id="WP_182550368.1">
    <property type="nucleotide sequence ID" value="NZ_JACGXN010000005.1"/>
</dbReference>
<dbReference type="InterPro" id="IPR015814">
    <property type="entry name" value="Pgluconate_DH_NAD-bd_C"/>
</dbReference>
<dbReference type="SUPFAM" id="SSF48179">
    <property type="entry name" value="6-phosphogluconate dehydrogenase C-terminal domain-like"/>
    <property type="match status" value="1"/>
</dbReference>
<evidence type="ECO:0000259" key="2">
    <source>
        <dbReference type="Pfam" id="PF03446"/>
    </source>
</evidence>
<dbReference type="EMBL" id="JACGXN010000005">
    <property type="protein sequence ID" value="MBA8879723.1"/>
    <property type="molecule type" value="Genomic_DNA"/>
</dbReference>
<dbReference type="PANTHER" id="PTHR43580:SF2">
    <property type="entry name" value="CYTOKINE-LIKE NUCLEAR FACTOR N-PAC"/>
    <property type="match status" value="1"/>
</dbReference>
<dbReference type="Gene3D" id="3.40.50.720">
    <property type="entry name" value="NAD(P)-binding Rossmann-like Domain"/>
    <property type="match status" value="1"/>
</dbReference>